<keyword evidence="2" id="KW-0472">Membrane</keyword>
<sequence>MNSVSDDAYLACPSAHTPRNSIKRLDLRTLKKRMCLSASISSILILGLICTSYYLSEPLLSSSRPAKTSAQLQGHKQSGISRGYSSSILNKHPNPYAAVTSTAKAEQQILTAGTTFGHSLLNRYRKGMKNRGDKNMCVRSESEKSVMDEVEANVNQLEANHREVERRAERNRQILLETGQQISKLGEEAVKGAPADATAFLLREGEDGWVGPFLNVLDELSTTPPAHTAASRIRNNLSILSEAAIARDYASMFAATTNLGASLGEWAKEVNMGDLL</sequence>
<feature type="coiled-coil region" evidence="1">
    <location>
        <begin position="140"/>
        <end position="174"/>
    </location>
</feature>
<organism evidence="3">
    <name type="scientific">Norrisiella sphaerica</name>
    <dbReference type="NCBI Taxonomy" id="552664"/>
    <lineage>
        <taxon>Eukaryota</taxon>
        <taxon>Sar</taxon>
        <taxon>Rhizaria</taxon>
        <taxon>Cercozoa</taxon>
        <taxon>Chlorarachniophyceae</taxon>
        <taxon>Norrisiella</taxon>
    </lineage>
</organism>
<evidence type="ECO:0000256" key="1">
    <source>
        <dbReference type="SAM" id="Coils"/>
    </source>
</evidence>
<dbReference type="EMBL" id="HBHC01002294">
    <property type="protein sequence ID" value="CAD9651948.1"/>
    <property type="molecule type" value="Transcribed_RNA"/>
</dbReference>
<gene>
    <name evidence="3" type="ORF">NSPH01132_LOCUS1372</name>
</gene>
<keyword evidence="2" id="KW-1133">Transmembrane helix</keyword>
<reference evidence="3" key="1">
    <citation type="submission" date="2021-01" db="EMBL/GenBank/DDBJ databases">
        <authorList>
            <person name="Corre E."/>
            <person name="Pelletier E."/>
            <person name="Niang G."/>
            <person name="Scheremetjew M."/>
            <person name="Finn R."/>
            <person name="Kale V."/>
            <person name="Holt S."/>
            <person name="Cochrane G."/>
            <person name="Meng A."/>
            <person name="Brown T."/>
            <person name="Cohen L."/>
        </authorList>
    </citation>
    <scope>NUCLEOTIDE SEQUENCE</scope>
    <source>
        <strain evidence="3">BC52</strain>
    </source>
</reference>
<evidence type="ECO:0000256" key="2">
    <source>
        <dbReference type="SAM" id="Phobius"/>
    </source>
</evidence>
<proteinExistence type="predicted"/>
<protein>
    <submittedName>
        <fullName evidence="3">Uncharacterized protein</fullName>
    </submittedName>
</protein>
<accession>A0A7S2QV13</accession>
<name>A0A7S2QV13_9EUKA</name>
<feature type="transmembrane region" description="Helical" evidence="2">
    <location>
        <begin position="34"/>
        <end position="55"/>
    </location>
</feature>
<evidence type="ECO:0000313" key="3">
    <source>
        <dbReference type="EMBL" id="CAD9651948.1"/>
    </source>
</evidence>
<keyword evidence="1" id="KW-0175">Coiled coil</keyword>
<keyword evidence="2" id="KW-0812">Transmembrane</keyword>
<dbReference type="AlphaFoldDB" id="A0A7S2QV13"/>